<evidence type="ECO:0000256" key="1">
    <source>
        <dbReference type="SAM" id="SignalP"/>
    </source>
</evidence>
<feature type="chain" id="PRO_5047438109" description="NTF2 fold domain-containing protein" evidence="1">
    <location>
        <begin position="21"/>
        <end position="122"/>
    </location>
</feature>
<proteinExistence type="predicted"/>
<evidence type="ECO:0000259" key="2">
    <source>
        <dbReference type="Pfam" id="PF15631"/>
    </source>
</evidence>
<sequence>MLRYAILFAPVVFLSGGVAAQERFHQNLEDATRRVQSVLHDTVRIKGTRPVRDTAAAIALAESVLFKTYGQKEILRQRPYDIFLVSGAWYICGTIPKGMRGGTFECIVKASDGAILQVTHSR</sequence>
<feature type="domain" description="NTF2 fold" evidence="2">
    <location>
        <begin position="57"/>
        <end position="122"/>
    </location>
</feature>
<dbReference type="EMBL" id="BAABGY010000026">
    <property type="protein sequence ID" value="GAA4345300.1"/>
    <property type="molecule type" value="Genomic_DNA"/>
</dbReference>
<feature type="signal peptide" evidence="1">
    <location>
        <begin position="1"/>
        <end position="20"/>
    </location>
</feature>
<reference evidence="4" key="1">
    <citation type="journal article" date="2019" name="Int. J. Syst. Evol. Microbiol.">
        <title>The Global Catalogue of Microorganisms (GCM) 10K type strain sequencing project: providing services to taxonomists for standard genome sequencing and annotation.</title>
        <authorList>
            <consortium name="The Broad Institute Genomics Platform"/>
            <consortium name="The Broad Institute Genome Sequencing Center for Infectious Disease"/>
            <person name="Wu L."/>
            <person name="Ma J."/>
        </authorList>
    </citation>
    <scope>NUCLEOTIDE SEQUENCE [LARGE SCALE GENOMIC DNA]</scope>
    <source>
        <strain evidence="4">JCM 17919</strain>
    </source>
</reference>
<comment type="caution">
    <text evidence="3">The sequence shown here is derived from an EMBL/GenBank/DDBJ whole genome shotgun (WGS) entry which is preliminary data.</text>
</comment>
<keyword evidence="1" id="KW-0732">Signal</keyword>
<dbReference type="InterPro" id="IPR028921">
    <property type="entry name" value="NTF2_fold_dom"/>
</dbReference>
<dbReference type="Proteomes" id="UP001501725">
    <property type="component" value="Unassembled WGS sequence"/>
</dbReference>
<gene>
    <name evidence="3" type="ORF">GCM10023184_47110</name>
</gene>
<dbReference type="RefSeq" id="WP_345258526.1">
    <property type="nucleotide sequence ID" value="NZ_BAABGY010000026.1"/>
</dbReference>
<name>A0ABP8HVC4_9BACT</name>
<keyword evidence="4" id="KW-1185">Reference proteome</keyword>
<evidence type="ECO:0000313" key="4">
    <source>
        <dbReference type="Proteomes" id="UP001501725"/>
    </source>
</evidence>
<protein>
    <recommendedName>
        <fullName evidence="2">NTF2 fold domain-containing protein</fullName>
    </recommendedName>
</protein>
<dbReference type="Pfam" id="PF15631">
    <property type="entry name" value="Imm-NTF2-2"/>
    <property type="match status" value="1"/>
</dbReference>
<organism evidence="3 4">
    <name type="scientific">Flaviaesturariibacter amylovorans</name>
    <dbReference type="NCBI Taxonomy" id="1084520"/>
    <lineage>
        <taxon>Bacteria</taxon>
        <taxon>Pseudomonadati</taxon>
        <taxon>Bacteroidota</taxon>
        <taxon>Chitinophagia</taxon>
        <taxon>Chitinophagales</taxon>
        <taxon>Chitinophagaceae</taxon>
        <taxon>Flaviaestuariibacter</taxon>
    </lineage>
</organism>
<evidence type="ECO:0000313" key="3">
    <source>
        <dbReference type="EMBL" id="GAA4345300.1"/>
    </source>
</evidence>
<accession>A0ABP8HVC4</accession>